<dbReference type="SMART" id="SM00091">
    <property type="entry name" value="PAS"/>
    <property type="match status" value="4"/>
</dbReference>
<dbReference type="InterPro" id="IPR000014">
    <property type="entry name" value="PAS"/>
</dbReference>
<organism evidence="10 11">
    <name type="scientific">Pontibacter anaerobius</name>
    <dbReference type="NCBI Taxonomy" id="2993940"/>
    <lineage>
        <taxon>Bacteria</taxon>
        <taxon>Pseudomonadati</taxon>
        <taxon>Bacteroidota</taxon>
        <taxon>Cytophagia</taxon>
        <taxon>Cytophagales</taxon>
        <taxon>Hymenobacteraceae</taxon>
        <taxon>Pontibacter</taxon>
    </lineage>
</organism>
<dbReference type="InterPro" id="IPR052162">
    <property type="entry name" value="Sensor_kinase/Photoreceptor"/>
</dbReference>
<keyword evidence="6" id="KW-0175">Coiled coil</keyword>
<dbReference type="PROSITE" id="PS50109">
    <property type="entry name" value="HIS_KIN"/>
    <property type="match status" value="1"/>
</dbReference>
<dbReference type="Pfam" id="PF08448">
    <property type="entry name" value="PAS_4"/>
    <property type="match status" value="4"/>
</dbReference>
<sequence>MTKPVSLSPEVLRAFETLPDPYLILSPEFTILTASKAYLELSLRNLADIQGKYVLDVFPDNPSVTDCKATAMLKSSLQWAVEHKQVHTMPCQRYDLSPPNSPEVFTEKYWQAVNTPVADTEGNIQYIIHKVEDITAQELAKKNEVNTKIQLEKLYGEQAQTQVQLIAARADAELERMKLYNLLMQTPAMFCIFEGPQHVFKFVNPPYQGLVGDRPLLGRPIAEAMPELEGQSVLHLLDQVYSTGESVYAFETKVQLDHDNDGNLGNNYYNFTYQAVRNLDGDIDGIMVFAYEVTVQVNARREVEQREQTLKTLNEQLEAANREIEAAYAELSQTQQALQQLNKELEERIATRTRELERSKATTELQRNRLHMLFMDAPIPFLILDGPEHVFQLVNPSFQKIFPGRDLVGKTLLEALPELEGTPIPNILHNVYTKGETYEGNEFPLMLARHEGAEPEEIIFTFTYQPRIDEEGKVDGVLVYVQDVTEQVKARQVVEQSAQQLQLITDSLPVLIGYLDKDEKYRFANKAYEAWFPMKSEDLIGRPVREIVGEKAYQGVKQYIDRALAGERLDFKSKMPYRENFIKYINTSYVPDIREGKVAGFYTLVNDITEQVQNLLQIEEREKEAQALTKKLAATNEELIAANEQLLRTNLDLDNFIYTASHDLKAPIYNIEGLVQVLLESVTTNALPVEETERVRTMIEGSISRFKNTIEHLTEIVKLQKENSQEAVEIDLAEVIHDVVLDLNPQLEAANASLTLDVHSPPPIRFSHKNLRSIVYNLLSNAIKYSSPERTPEIALTCYPDGEFNVITVSDNGLGFNKAGSQKLFSMFGRLHDHVEGSGIGLYMVKKIIENAAGRIEVESEPGVGSTFKVYLKN</sequence>
<feature type="coiled-coil region" evidence="6">
    <location>
        <begin position="618"/>
        <end position="645"/>
    </location>
</feature>
<evidence type="ECO:0000259" key="8">
    <source>
        <dbReference type="PROSITE" id="PS50112"/>
    </source>
</evidence>
<proteinExistence type="predicted"/>
<accession>A0ABT3RHS2</accession>
<dbReference type="Gene3D" id="3.30.450.20">
    <property type="entry name" value="PAS domain"/>
    <property type="match status" value="4"/>
</dbReference>
<dbReference type="PROSITE" id="PS50112">
    <property type="entry name" value="PAS"/>
    <property type="match status" value="1"/>
</dbReference>
<dbReference type="InterPro" id="IPR004358">
    <property type="entry name" value="Sig_transdc_His_kin-like_C"/>
</dbReference>
<dbReference type="Pfam" id="PF02518">
    <property type="entry name" value="HATPase_c"/>
    <property type="match status" value="1"/>
</dbReference>
<reference evidence="10 11" key="1">
    <citation type="submission" date="2022-11" db="EMBL/GenBank/DDBJ databases">
        <title>The characterization of three novel Bacteroidetes species and genomic analysis of their roles in tidal elemental geochemical cycles.</title>
        <authorList>
            <person name="Ma K.-J."/>
        </authorList>
    </citation>
    <scope>NUCLEOTIDE SEQUENCE [LARGE SCALE GENOMIC DNA]</scope>
    <source>
        <strain evidence="10 11">M82</strain>
    </source>
</reference>
<evidence type="ECO:0000256" key="4">
    <source>
        <dbReference type="ARBA" id="ARBA00022679"/>
    </source>
</evidence>
<dbReference type="InterPro" id="IPR036097">
    <property type="entry name" value="HisK_dim/P_sf"/>
</dbReference>
<evidence type="ECO:0000313" key="10">
    <source>
        <dbReference type="EMBL" id="MCX2740917.1"/>
    </source>
</evidence>
<dbReference type="CDD" id="cd00082">
    <property type="entry name" value="HisKA"/>
    <property type="match status" value="1"/>
</dbReference>
<dbReference type="InterPro" id="IPR003661">
    <property type="entry name" value="HisK_dim/P_dom"/>
</dbReference>
<evidence type="ECO:0000256" key="2">
    <source>
        <dbReference type="ARBA" id="ARBA00012438"/>
    </source>
</evidence>
<dbReference type="InterPro" id="IPR003594">
    <property type="entry name" value="HATPase_dom"/>
</dbReference>
<evidence type="ECO:0000256" key="1">
    <source>
        <dbReference type="ARBA" id="ARBA00000085"/>
    </source>
</evidence>
<dbReference type="InterPro" id="IPR035965">
    <property type="entry name" value="PAS-like_dom_sf"/>
</dbReference>
<dbReference type="PANTHER" id="PTHR43304">
    <property type="entry name" value="PHYTOCHROME-LIKE PROTEIN CPH1"/>
    <property type="match status" value="1"/>
</dbReference>
<feature type="coiled-coil region" evidence="6">
    <location>
        <begin position="296"/>
        <end position="362"/>
    </location>
</feature>
<dbReference type="PROSITE" id="PS50113">
    <property type="entry name" value="PAC"/>
    <property type="match status" value="1"/>
</dbReference>
<name>A0ABT3RHS2_9BACT</name>
<protein>
    <recommendedName>
        <fullName evidence="2">histidine kinase</fullName>
        <ecNumber evidence="2">2.7.13.3</ecNumber>
    </recommendedName>
</protein>
<evidence type="ECO:0000259" key="9">
    <source>
        <dbReference type="PROSITE" id="PS50113"/>
    </source>
</evidence>
<keyword evidence="3" id="KW-0597">Phosphoprotein</keyword>
<dbReference type="SUPFAM" id="SSF55874">
    <property type="entry name" value="ATPase domain of HSP90 chaperone/DNA topoisomerase II/histidine kinase"/>
    <property type="match status" value="1"/>
</dbReference>
<dbReference type="Gene3D" id="1.10.287.130">
    <property type="match status" value="1"/>
</dbReference>
<keyword evidence="5" id="KW-0418">Kinase</keyword>
<dbReference type="InterPro" id="IPR013656">
    <property type="entry name" value="PAS_4"/>
</dbReference>
<comment type="caution">
    <text evidence="10">The sequence shown here is derived from an EMBL/GenBank/DDBJ whole genome shotgun (WGS) entry which is preliminary data.</text>
</comment>
<feature type="domain" description="PAS" evidence="8">
    <location>
        <begin position="497"/>
        <end position="567"/>
    </location>
</feature>
<dbReference type="SUPFAM" id="SSF55785">
    <property type="entry name" value="PYP-like sensor domain (PAS domain)"/>
    <property type="match status" value="3"/>
</dbReference>
<evidence type="ECO:0000256" key="3">
    <source>
        <dbReference type="ARBA" id="ARBA00022553"/>
    </source>
</evidence>
<dbReference type="Proteomes" id="UP001207228">
    <property type="component" value="Unassembled WGS sequence"/>
</dbReference>
<dbReference type="SMART" id="SM00387">
    <property type="entry name" value="HATPase_c"/>
    <property type="match status" value="1"/>
</dbReference>
<keyword evidence="11" id="KW-1185">Reference proteome</keyword>
<dbReference type="RefSeq" id="WP_266052980.1">
    <property type="nucleotide sequence ID" value="NZ_JAPFQO010000008.1"/>
</dbReference>
<dbReference type="InterPro" id="IPR005467">
    <property type="entry name" value="His_kinase_dom"/>
</dbReference>
<gene>
    <name evidence="10" type="ORF">OO017_13245</name>
</gene>
<evidence type="ECO:0000259" key="7">
    <source>
        <dbReference type="PROSITE" id="PS50109"/>
    </source>
</evidence>
<feature type="domain" description="Histidine kinase" evidence="7">
    <location>
        <begin position="659"/>
        <end position="874"/>
    </location>
</feature>
<evidence type="ECO:0000256" key="6">
    <source>
        <dbReference type="SAM" id="Coils"/>
    </source>
</evidence>
<dbReference type="InterPro" id="IPR000700">
    <property type="entry name" value="PAS-assoc_C"/>
</dbReference>
<dbReference type="PRINTS" id="PR00344">
    <property type="entry name" value="BCTRLSENSOR"/>
</dbReference>
<evidence type="ECO:0000256" key="5">
    <source>
        <dbReference type="ARBA" id="ARBA00022777"/>
    </source>
</evidence>
<evidence type="ECO:0000313" key="11">
    <source>
        <dbReference type="Proteomes" id="UP001207228"/>
    </source>
</evidence>
<dbReference type="SUPFAM" id="SSF47384">
    <property type="entry name" value="Homodimeric domain of signal transducing histidine kinase"/>
    <property type="match status" value="1"/>
</dbReference>
<dbReference type="EC" id="2.7.13.3" evidence="2"/>
<dbReference type="NCBIfam" id="TIGR00229">
    <property type="entry name" value="sensory_box"/>
    <property type="match status" value="1"/>
</dbReference>
<comment type="catalytic activity">
    <reaction evidence="1">
        <text>ATP + protein L-histidine = ADP + protein N-phospho-L-histidine.</text>
        <dbReference type="EC" id="2.7.13.3"/>
    </reaction>
</comment>
<dbReference type="SMART" id="SM00388">
    <property type="entry name" value="HisKA"/>
    <property type="match status" value="1"/>
</dbReference>
<dbReference type="CDD" id="cd00130">
    <property type="entry name" value="PAS"/>
    <property type="match status" value="1"/>
</dbReference>
<dbReference type="EMBL" id="JAPFQO010000008">
    <property type="protein sequence ID" value="MCX2740917.1"/>
    <property type="molecule type" value="Genomic_DNA"/>
</dbReference>
<dbReference type="Gene3D" id="3.30.565.10">
    <property type="entry name" value="Histidine kinase-like ATPase, C-terminal domain"/>
    <property type="match status" value="1"/>
</dbReference>
<dbReference type="InterPro" id="IPR036890">
    <property type="entry name" value="HATPase_C_sf"/>
</dbReference>
<keyword evidence="4" id="KW-0808">Transferase</keyword>
<feature type="domain" description="PAC" evidence="9">
    <location>
        <begin position="441"/>
        <end position="496"/>
    </location>
</feature>
<dbReference type="PANTHER" id="PTHR43304:SF1">
    <property type="entry name" value="PAC DOMAIN-CONTAINING PROTEIN"/>
    <property type="match status" value="1"/>
</dbReference>